<name>A0A7S1I7Q9_9EUGL</name>
<gene>
    <name evidence="1" type="ORF">EGYM00392_LOCUS14928</name>
</gene>
<reference evidence="1" key="1">
    <citation type="submission" date="2021-01" db="EMBL/GenBank/DDBJ databases">
        <authorList>
            <person name="Corre E."/>
            <person name="Pelletier E."/>
            <person name="Niang G."/>
            <person name="Scheremetjew M."/>
            <person name="Finn R."/>
            <person name="Kale V."/>
            <person name="Holt S."/>
            <person name="Cochrane G."/>
            <person name="Meng A."/>
            <person name="Brown T."/>
            <person name="Cohen L."/>
        </authorList>
    </citation>
    <scope>NUCLEOTIDE SEQUENCE</scope>
    <source>
        <strain evidence="1">NIES-381</strain>
    </source>
</reference>
<sequence>MGQGFCAISRQFSPGVQMGLCQAHPQSSPYCPHIPHGMGPHDPRTFTRDGSAVSWVSVGSGGRQFRLIGRRLGSVGGQNLTPLGDRIPSQVTTFLPRDGFQNI</sequence>
<proteinExistence type="predicted"/>
<organism evidence="1">
    <name type="scientific">Eutreptiella gymnastica</name>
    <dbReference type="NCBI Taxonomy" id="73025"/>
    <lineage>
        <taxon>Eukaryota</taxon>
        <taxon>Discoba</taxon>
        <taxon>Euglenozoa</taxon>
        <taxon>Euglenida</taxon>
        <taxon>Spirocuta</taxon>
        <taxon>Euglenophyceae</taxon>
        <taxon>Eutreptiales</taxon>
        <taxon>Eutreptiaceae</taxon>
        <taxon>Eutreptiella</taxon>
    </lineage>
</organism>
<dbReference type="EMBL" id="HBGA01040992">
    <property type="protein sequence ID" value="CAD9003844.1"/>
    <property type="molecule type" value="Transcribed_RNA"/>
</dbReference>
<accession>A0A7S1I7Q9</accession>
<protein>
    <submittedName>
        <fullName evidence="1">Uncharacterized protein</fullName>
    </submittedName>
</protein>
<evidence type="ECO:0000313" key="1">
    <source>
        <dbReference type="EMBL" id="CAD9003844.1"/>
    </source>
</evidence>
<dbReference type="AlphaFoldDB" id="A0A7S1I7Q9"/>